<protein>
    <submittedName>
        <fullName evidence="1">Uncharacterized protein</fullName>
    </submittedName>
</protein>
<comment type="caution">
    <text evidence="1">The sequence shown here is derived from an EMBL/GenBank/DDBJ whole genome shotgun (WGS) entry which is preliminary data.</text>
</comment>
<name>A0ACC3C9C7_PYRYE</name>
<dbReference type="EMBL" id="CM020619">
    <property type="protein sequence ID" value="KAK1866777.1"/>
    <property type="molecule type" value="Genomic_DNA"/>
</dbReference>
<organism evidence="1 2">
    <name type="scientific">Pyropia yezoensis</name>
    <name type="common">Susabi-nori</name>
    <name type="synonym">Porphyra yezoensis</name>
    <dbReference type="NCBI Taxonomy" id="2788"/>
    <lineage>
        <taxon>Eukaryota</taxon>
        <taxon>Rhodophyta</taxon>
        <taxon>Bangiophyceae</taxon>
        <taxon>Bangiales</taxon>
        <taxon>Bangiaceae</taxon>
        <taxon>Pyropia</taxon>
    </lineage>
</organism>
<evidence type="ECO:0000313" key="1">
    <source>
        <dbReference type="EMBL" id="KAK1866777.1"/>
    </source>
</evidence>
<sequence>MGGATPLAAAAKPTLDRLAPRRAVGLVDPVAPGLACGSDTARLSLLSVLAAAMYRGQGAFKAAGASLPVSPGDVAYKCVYACVDDAGVAVDDAGNAKDAALKVHTLERFHAIVATPLDYLASE</sequence>
<dbReference type="Proteomes" id="UP000798662">
    <property type="component" value="Chromosome 2"/>
</dbReference>
<accession>A0ACC3C9C7</accession>
<gene>
    <name evidence="1" type="ORF">I4F81_009292</name>
</gene>
<reference evidence="1" key="1">
    <citation type="submission" date="2019-11" db="EMBL/GenBank/DDBJ databases">
        <title>Nori genome reveals adaptations in red seaweeds to the harsh intertidal environment.</title>
        <authorList>
            <person name="Wang D."/>
            <person name="Mao Y."/>
        </authorList>
    </citation>
    <scope>NUCLEOTIDE SEQUENCE</scope>
    <source>
        <tissue evidence="1">Gametophyte</tissue>
    </source>
</reference>
<evidence type="ECO:0000313" key="2">
    <source>
        <dbReference type="Proteomes" id="UP000798662"/>
    </source>
</evidence>
<proteinExistence type="predicted"/>
<keyword evidence="2" id="KW-1185">Reference proteome</keyword>